<dbReference type="Proteomes" id="UP001163046">
    <property type="component" value="Unassembled WGS sequence"/>
</dbReference>
<evidence type="ECO:0000256" key="2">
    <source>
        <dbReference type="SAM" id="SignalP"/>
    </source>
</evidence>
<gene>
    <name evidence="3" type="ORF">OS493_026777</name>
</gene>
<keyword evidence="4" id="KW-1185">Reference proteome</keyword>
<protein>
    <submittedName>
        <fullName evidence="3">Uncharacterized protein</fullName>
    </submittedName>
</protein>
<dbReference type="OrthoDB" id="202537at2759"/>
<dbReference type="EMBL" id="MU825896">
    <property type="protein sequence ID" value="KAJ7383592.1"/>
    <property type="molecule type" value="Genomic_DNA"/>
</dbReference>
<feature type="signal peptide" evidence="2">
    <location>
        <begin position="1"/>
        <end position="25"/>
    </location>
</feature>
<evidence type="ECO:0000313" key="3">
    <source>
        <dbReference type="EMBL" id="KAJ7383592.1"/>
    </source>
</evidence>
<proteinExistence type="predicted"/>
<dbReference type="AlphaFoldDB" id="A0A9X0D1E0"/>
<evidence type="ECO:0000256" key="1">
    <source>
        <dbReference type="SAM" id="MobiDB-lite"/>
    </source>
</evidence>
<feature type="region of interest" description="Disordered" evidence="1">
    <location>
        <begin position="347"/>
        <end position="375"/>
    </location>
</feature>
<accession>A0A9X0D1E0</accession>
<reference evidence="3" key="1">
    <citation type="submission" date="2023-01" db="EMBL/GenBank/DDBJ databases">
        <title>Genome assembly of the deep-sea coral Lophelia pertusa.</title>
        <authorList>
            <person name="Herrera S."/>
            <person name="Cordes E."/>
        </authorList>
    </citation>
    <scope>NUCLEOTIDE SEQUENCE</scope>
    <source>
        <strain evidence="3">USNM1676648</strain>
        <tissue evidence="3">Polyp</tissue>
    </source>
</reference>
<keyword evidence="2" id="KW-0732">Signal</keyword>
<feature type="chain" id="PRO_5040799358" evidence="2">
    <location>
        <begin position="26"/>
        <end position="424"/>
    </location>
</feature>
<evidence type="ECO:0000313" key="4">
    <source>
        <dbReference type="Proteomes" id="UP001163046"/>
    </source>
</evidence>
<organism evidence="3 4">
    <name type="scientific">Desmophyllum pertusum</name>
    <dbReference type="NCBI Taxonomy" id="174260"/>
    <lineage>
        <taxon>Eukaryota</taxon>
        <taxon>Metazoa</taxon>
        <taxon>Cnidaria</taxon>
        <taxon>Anthozoa</taxon>
        <taxon>Hexacorallia</taxon>
        <taxon>Scleractinia</taxon>
        <taxon>Caryophylliina</taxon>
        <taxon>Caryophylliidae</taxon>
        <taxon>Desmophyllum</taxon>
    </lineage>
</organism>
<name>A0A9X0D1E0_9CNID</name>
<comment type="caution">
    <text evidence="3">The sequence shown here is derived from an EMBL/GenBank/DDBJ whole genome shotgun (WGS) entry which is preliminary data.</text>
</comment>
<sequence>MAVRSYAVCLVLLLASVDFFDFVQGDCKNFDFENGIQTLSKWHKTGHAFDNQPTYGDNAHVRDPSIKTNVQGDWWIGTFEKRPNPNADAGYMEGDYPIGTLTSPKFLINGSNIAFLFGGGCDAGQIRVELLVNDKVKRVAYADNCRDRMRRRVWNVTEFKNRIGQMRLVDGSRKGHVNFDDLREISLVLVSVFYNSESSDAETGLLNSHDSTNTGRVEELIVVDDPLDSVNQSNSEANTHDNPITGTEDEYKAVHNSSISQIQHGPIRIVVHNQTTPQLQERPIKIGKEQEHKVNLHSQEGIINIEKEYKAVDNSSKAQLQDGTVNIEKGDENVPQLQDGPITIGKGTLQHKSLPGEAKTNPTFSSETPPSPPQWSKAVTAAKILKASAAKLAAKSFQRDSASKSLLPKDDELRNLTCKTSLLN</sequence>